<evidence type="ECO:0000259" key="1">
    <source>
        <dbReference type="PROSITE" id="PS51352"/>
    </source>
</evidence>
<dbReference type="RefSeq" id="WP_085416909.1">
    <property type="nucleotide sequence ID" value="NZ_CAUJPY010000029.1"/>
</dbReference>
<sequence>MKKILLLVVLALVGGLIAYVLVPKANPAPDFSLKGLDGKMYGNASLKGNVTFINFWFPTCPGCVSEMPKVIKMAQDYRGKNFQVLGIAQPIDPLESVENYAKSRSLPFPVVYDADGKVGKAFNTVVYPTSILINKNGEILKTFVGEPDFAALYQQIDAELNK</sequence>
<organism evidence="2 3">
    <name type="scientific">Neisseria canis</name>
    <dbReference type="NCBI Taxonomy" id="493"/>
    <lineage>
        <taxon>Bacteria</taxon>
        <taxon>Pseudomonadati</taxon>
        <taxon>Pseudomonadota</taxon>
        <taxon>Betaproteobacteria</taxon>
        <taxon>Neisseriales</taxon>
        <taxon>Neisseriaceae</taxon>
        <taxon>Neisseria</taxon>
    </lineage>
</organism>
<dbReference type="InterPro" id="IPR050553">
    <property type="entry name" value="Thioredoxin_ResA/DsbE_sf"/>
</dbReference>
<gene>
    <name evidence="2" type="primary">resA</name>
    <name evidence="2" type="ORF">NCTC10296_00523</name>
</gene>
<name>A0A1X3CWC2_9NEIS</name>
<dbReference type="PANTHER" id="PTHR42852">
    <property type="entry name" value="THIOL:DISULFIDE INTERCHANGE PROTEIN DSBE"/>
    <property type="match status" value="1"/>
</dbReference>
<dbReference type="STRING" id="493.BWD07_08135"/>
<reference evidence="2 3" key="1">
    <citation type="submission" date="2018-12" db="EMBL/GenBank/DDBJ databases">
        <authorList>
            <consortium name="Pathogen Informatics"/>
        </authorList>
    </citation>
    <scope>NUCLEOTIDE SEQUENCE [LARGE SCALE GENOMIC DNA]</scope>
    <source>
        <strain evidence="2 3">NCTC10296</strain>
    </source>
</reference>
<evidence type="ECO:0000313" key="3">
    <source>
        <dbReference type="Proteomes" id="UP000279284"/>
    </source>
</evidence>
<dbReference type="Pfam" id="PF08534">
    <property type="entry name" value="Redoxin"/>
    <property type="match status" value="1"/>
</dbReference>
<dbReference type="Proteomes" id="UP000279284">
    <property type="component" value="Chromosome"/>
</dbReference>
<dbReference type="SUPFAM" id="SSF52833">
    <property type="entry name" value="Thioredoxin-like"/>
    <property type="match status" value="1"/>
</dbReference>
<evidence type="ECO:0000313" key="2">
    <source>
        <dbReference type="EMBL" id="VEE99790.1"/>
    </source>
</evidence>
<dbReference type="PANTHER" id="PTHR42852:SF18">
    <property type="entry name" value="CHROMOSOME UNDETERMINED SCAFFOLD_47, WHOLE GENOME SHOTGUN SEQUENCE"/>
    <property type="match status" value="1"/>
</dbReference>
<dbReference type="InterPro" id="IPR013740">
    <property type="entry name" value="Redoxin"/>
</dbReference>
<dbReference type="CDD" id="cd02966">
    <property type="entry name" value="TlpA_like_family"/>
    <property type="match status" value="1"/>
</dbReference>
<dbReference type="AlphaFoldDB" id="A0A1X3CWC2"/>
<proteinExistence type="predicted"/>
<dbReference type="PROSITE" id="PS51352">
    <property type="entry name" value="THIOREDOXIN_2"/>
    <property type="match status" value="1"/>
</dbReference>
<dbReference type="KEGG" id="nci:NCTC10296_00523"/>
<dbReference type="OrthoDB" id="9811352at2"/>
<dbReference type="GO" id="GO:0016491">
    <property type="term" value="F:oxidoreductase activity"/>
    <property type="evidence" value="ECO:0007669"/>
    <property type="project" value="InterPro"/>
</dbReference>
<dbReference type="EMBL" id="LR134313">
    <property type="protein sequence ID" value="VEE99790.1"/>
    <property type="molecule type" value="Genomic_DNA"/>
</dbReference>
<protein>
    <submittedName>
        <fullName evidence="2">Putative thioredoxin</fullName>
    </submittedName>
</protein>
<feature type="domain" description="Thioredoxin" evidence="1">
    <location>
        <begin position="22"/>
        <end position="161"/>
    </location>
</feature>
<dbReference type="InterPro" id="IPR036249">
    <property type="entry name" value="Thioredoxin-like_sf"/>
</dbReference>
<accession>A0A1X3CWC2</accession>
<dbReference type="Gene3D" id="3.40.30.10">
    <property type="entry name" value="Glutaredoxin"/>
    <property type="match status" value="1"/>
</dbReference>
<keyword evidence="3" id="KW-1185">Reference proteome</keyword>
<dbReference type="InterPro" id="IPR013766">
    <property type="entry name" value="Thioredoxin_domain"/>
</dbReference>